<gene>
    <name evidence="3" type="ORF">FHS40_009222</name>
</gene>
<dbReference type="EMBL" id="JACHJD010000069">
    <property type="protein sequence ID" value="MBB5110092.1"/>
    <property type="molecule type" value="Genomic_DNA"/>
</dbReference>
<name>A0A7W8B769_STRST</name>
<evidence type="ECO:0000313" key="3">
    <source>
        <dbReference type="EMBL" id="MBB5110092.1"/>
    </source>
</evidence>
<dbReference type="PANTHER" id="PTHR30007:SF1">
    <property type="entry name" value="BLR1914 PROTEIN"/>
    <property type="match status" value="1"/>
</dbReference>
<evidence type="ECO:0000259" key="2">
    <source>
        <dbReference type="Pfam" id="PF13586"/>
    </source>
</evidence>
<dbReference type="InterPro" id="IPR025668">
    <property type="entry name" value="Tnp_DDE_dom"/>
</dbReference>
<accession>A0A7W8B769</accession>
<feature type="region of interest" description="Disordered" evidence="1">
    <location>
        <begin position="1"/>
        <end position="24"/>
    </location>
</feature>
<dbReference type="Proteomes" id="UP000549009">
    <property type="component" value="Unassembled WGS sequence"/>
</dbReference>
<dbReference type="AlphaFoldDB" id="A0A7W8B769"/>
<feature type="domain" description="Transposase DDE" evidence="2">
    <location>
        <begin position="21"/>
        <end position="98"/>
    </location>
</feature>
<evidence type="ECO:0000313" key="4">
    <source>
        <dbReference type="Proteomes" id="UP000549009"/>
    </source>
</evidence>
<feature type="compositionally biased region" description="Basic residues" evidence="1">
    <location>
        <begin position="8"/>
        <end position="20"/>
    </location>
</feature>
<proteinExistence type="predicted"/>
<evidence type="ECO:0000256" key="1">
    <source>
        <dbReference type="SAM" id="MobiDB-lite"/>
    </source>
</evidence>
<protein>
    <submittedName>
        <fullName evidence="3">Transposase</fullName>
    </submittedName>
</protein>
<keyword evidence="4" id="KW-1185">Reference proteome</keyword>
<reference evidence="3 4" key="1">
    <citation type="submission" date="2020-08" db="EMBL/GenBank/DDBJ databases">
        <title>Genomic Encyclopedia of Type Strains, Phase III (KMG-III): the genomes of soil and plant-associated and newly described type strains.</title>
        <authorList>
            <person name="Whitman W."/>
        </authorList>
    </citation>
    <scope>NUCLEOTIDE SEQUENCE [LARGE SCALE GENOMIC DNA]</scope>
    <source>
        <strain evidence="3 4">CECT 3146</strain>
    </source>
</reference>
<organism evidence="3 4">
    <name type="scientific">Streptomyces spectabilis</name>
    <dbReference type="NCBI Taxonomy" id="68270"/>
    <lineage>
        <taxon>Bacteria</taxon>
        <taxon>Bacillati</taxon>
        <taxon>Actinomycetota</taxon>
        <taxon>Actinomycetes</taxon>
        <taxon>Kitasatosporales</taxon>
        <taxon>Streptomycetaceae</taxon>
        <taxon>Streptomyces</taxon>
    </lineage>
</organism>
<dbReference type="PANTHER" id="PTHR30007">
    <property type="entry name" value="PHP DOMAIN PROTEIN"/>
    <property type="match status" value="1"/>
</dbReference>
<sequence length="105" mass="12696">MKGIPPVRSRRGRRRRRPGKLHADKGYDYDHLRRWLCGRGIRHRIARKGVESSTRLGRHRWTIERTMSWLAGCRRLHRRYERKAEHFLAFTSIACTLICYRRLAK</sequence>
<dbReference type="Pfam" id="PF13586">
    <property type="entry name" value="DDE_Tnp_1_2"/>
    <property type="match status" value="1"/>
</dbReference>
<comment type="caution">
    <text evidence="3">The sequence shown here is derived from an EMBL/GenBank/DDBJ whole genome shotgun (WGS) entry which is preliminary data.</text>
</comment>